<sequence>MLPSISNLLMNSNDPPTLNLSPASPTLLPSTPPHSEKSPRYLTIDQYSISPILSPIDSPRSLPPLQGDDPPQRLRLPSPSPQPTSPVSPKHMLNKWPTPSVSTSSSSSSTTSTASMALASPPLLSVAAPQPPHHVRHRTLSEDLHTHHRQPPPSFAHHHHSHQQQHPRYTQSASPSPPPSHHELQVPQQRQRSVSASHEIPSTQIVFDASGQPVLKRRRGRPPTMRDANSFDGGWTFLAPTVWDVHVSEEQKEREIQADQRISNAPTPLPQNTNNEHLMNDAMNAFTNSNMDTILHMPRKKRGRKPKTHIAGNSCFVWKDLTSTRSSNSSAPKK</sequence>
<evidence type="ECO:0000313" key="3">
    <source>
        <dbReference type="Proteomes" id="UP000469890"/>
    </source>
</evidence>
<dbReference type="AlphaFoldDB" id="A0A8H4BEC4"/>
<feature type="compositionally biased region" description="Low complexity" evidence="1">
    <location>
        <begin position="97"/>
        <end position="116"/>
    </location>
</feature>
<feature type="compositionally biased region" description="Basic residues" evidence="1">
    <location>
        <begin position="146"/>
        <end position="165"/>
    </location>
</feature>
<evidence type="ECO:0000256" key="1">
    <source>
        <dbReference type="SAM" id="MobiDB-lite"/>
    </source>
</evidence>
<feature type="compositionally biased region" description="Polar residues" evidence="1">
    <location>
        <begin position="1"/>
        <end position="14"/>
    </location>
</feature>
<proteinExistence type="predicted"/>
<feature type="compositionally biased region" description="Low complexity" evidence="1">
    <location>
        <begin position="15"/>
        <end position="29"/>
    </location>
</feature>
<comment type="caution">
    <text evidence="2">The sequence shown here is derived from an EMBL/GenBank/DDBJ whole genome shotgun (WGS) entry which is preliminary data.</text>
</comment>
<feature type="compositionally biased region" description="Polar residues" evidence="1">
    <location>
        <begin position="186"/>
        <end position="205"/>
    </location>
</feature>
<gene>
    <name evidence="2" type="ORF">FB192DRAFT_1344837</name>
</gene>
<evidence type="ECO:0000313" key="2">
    <source>
        <dbReference type="EMBL" id="KAF1799882.1"/>
    </source>
</evidence>
<dbReference type="EMBL" id="JAAECE010000006">
    <property type="protein sequence ID" value="KAF1799882.1"/>
    <property type="molecule type" value="Genomic_DNA"/>
</dbReference>
<dbReference type="Proteomes" id="UP000469890">
    <property type="component" value="Unassembled WGS sequence"/>
</dbReference>
<feature type="region of interest" description="Disordered" evidence="1">
    <location>
        <begin position="1"/>
        <end position="116"/>
    </location>
</feature>
<feature type="compositionally biased region" description="Low complexity" evidence="1">
    <location>
        <begin position="48"/>
        <end position="65"/>
    </location>
</feature>
<accession>A0A8H4BEC4</accession>
<organism evidence="2 3">
    <name type="scientific">Mucor circinelloides f. lusitanicus</name>
    <name type="common">Mucor racemosus var. lusitanicus</name>
    <dbReference type="NCBI Taxonomy" id="29924"/>
    <lineage>
        <taxon>Eukaryota</taxon>
        <taxon>Fungi</taxon>
        <taxon>Fungi incertae sedis</taxon>
        <taxon>Mucoromycota</taxon>
        <taxon>Mucoromycotina</taxon>
        <taxon>Mucoromycetes</taxon>
        <taxon>Mucorales</taxon>
        <taxon>Mucorineae</taxon>
        <taxon>Mucoraceae</taxon>
        <taxon>Mucor</taxon>
    </lineage>
</organism>
<name>A0A8H4BEC4_MUCCL</name>
<feature type="region of interest" description="Disordered" evidence="1">
    <location>
        <begin position="142"/>
        <end position="228"/>
    </location>
</feature>
<reference evidence="2 3" key="1">
    <citation type="submission" date="2019-09" db="EMBL/GenBank/DDBJ databases">
        <authorList>
            <consortium name="DOE Joint Genome Institute"/>
            <person name="Mondo S.J."/>
            <person name="Navarro-Mendoza M.I."/>
            <person name="Perez-Arques C."/>
            <person name="Panchal S."/>
            <person name="Nicolas F.E."/>
            <person name="Ganguly P."/>
            <person name="Pangilinan J."/>
            <person name="Grigoriev I."/>
            <person name="Heitman J."/>
            <person name="Sanya K."/>
            <person name="Garre V."/>
        </authorList>
    </citation>
    <scope>NUCLEOTIDE SEQUENCE [LARGE SCALE GENOMIC DNA]</scope>
    <source>
        <strain evidence="2 3">MU402</strain>
    </source>
</reference>
<protein>
    <submittedName>
        <fullName evidence="2">Uncharacterized protein</fullName>
    </submittedName>
</protein>